<dbReference type="Gene3D" id="2.30.42.10">
    <property type="match status" value="1"/>
</dbReference>
<dbReference type="Proteomes" id="UP001307889">
    <property type="component" value="Chromosome 6"/>
</dbReference>
<evidence type="ECO:0008006" key="5">
    <source>
        <dbReference type="Google" id="ProtNLM"/>
    </source>
</evidence>
<feature type="region of interest" description="Disordered" evidence="2">
    <location>
        <begin position="561"/>
        <end position="580"/>
    </location>
</feature>
<evidence type="ECO:0000256" key="1">
    <source>
        <dbReference type="SAM" id="Coils"/>
    </source>
</evidence>
<feature type="compositionally biased region" description="Basic and acidic residues" evidence="2">
    <location>
        <begin position="1"/>
        <end position="11"/>
    </location>
</feature>
<dbReference type="EMBL" id="AP028914">
    <property type="protein sequence ID" value="BES95209.1"/>
    <property type="molecule type" value="Genomic_DNA"/>
</dbReference>
<feature type="compositionally biased region" description="Basic residues" evidence="2">
    <location>
        <begin position="645"/>
        <end position="673"/>
    </location>
</feature>
<keyword evidence="4" id="KW-1185">Reference proteome</keyword>
<protein>
    <recommendedName>
        <fullName evidence="5">PDZ domain-containing protein</fullName>
    </recommendedName>
</protein>
<dbReference type="InterPro" id="IPR036034">
    <property type="entry name" value="PDZ_sf"/>
</dbReference>
<keyword evidence="1" id="KW-0175">Coiled coil</keyword>
<feature type="coiled-coil region" evidence="1">
    <location>
        <begin position="389"/>
        <end position="437"/>
    </location>
</feature>
<feature type="region of interest" description="Disordered" evidence="2">
    <location>
        <begin position="93"/>
        <end position="115"/>
    </location>
</feature>
<evidence type="ECO:0000313" key="4">
    <source>
        <dbReference type="Proteomes" id="UP001307889"/>
    </source>
</evidence>
<evidence type="ECO:0000313" key="3">
    <source>
        <dbReference type="EMBL" id="BES95209.1"/>
    </source>
</evidence>
<sequence length="691" mass="77498">MQEEAGRKTEMTRMGSASHIGDVRRFNKNHRSSKKSILYSDFYDEDTKKEPSNLANQRSISLGALHQGNSTYEPRMAQLENLEAKMASIEVSLSTTPRRKKSSSAASTPIPTPVHAITNGITTSVYIQSNNTTNTTNHNTTTTNLVVKGSSNNVSAIIPTTPKSPSPTSNEIAIEMETIRNNYKDKENVINTVKTGGWNSLGRPANGLNEREKKAVHERLMRLKVELDAKRLAIKTIKMALDNIDVSDNIDVRIQQAELEYKLGREELNLLSILEEIRNLQSHLDDVVIPQQSIFSYIGGGAVSLHGVELMYDPKSPQFGAGTREDSALYIEWAADGSGLCKNDRILEVNGRIVVGKSKEDMNRLLCVSPCLAQLVVLRKHSQRPEQIMSHLQAELNVVKEKAGEAERTRDSFRSDNLRLTHRISYLEEQVAELLERARENHSQSKAQVFQKGSQVALVAGIPGLDRSDKKLQSSRSKLQDEVRSAKSVDLLVEKTKKKKDQWLGRSTNSLDVDSHFYLRSRHHRHHHHDKSIDHSQGDLRQRHLREARSSLFTFLDKNSPSKYSDLDSEPNYARDTDSFTECNSESSLRYYKKNEKVRPVPPKKPVRLSLQRATSLQSMDQDKKILKRTHKGDAPPAPLTNGHSHGHSHNHTNGHSNGHSHGHTNGHSHSHTNGHTSHVISGHSSEGNWC</sequence>
<feature type="region of interest" description="Disordered" evidence="2">
    <location>
        <begin position="1"/>
        <end position="31"/>
    </location>
</feature>
<feature type="region of interest" description="Disordered" evidence="2">
    <location>
        <begin position="594"/>
        <end position="691"/>
    </location>
</feature>
<reference evidence="3 4" key="1">
    <citation type="submission" date="2023-09" db="EMBL/GenBank/DDBJ databases">
        <title>Nesidiocoris tenuis whole genome shotgun sequence.</title>
        <authorList>
            <person name="Shibata T."/>
            <person name="Shimoda M."/>
            <person name="Kobayashi T."/>
            <person name="Uehara T."/>
        </authorList>
    </citation>
    <scope>NUCLEOTIDE SEQUENCE [LARGE SCALE GENOMIC DNA]</scope>
    <source>
        <strain evidence="3 4">Japan</strain>
    </source>
</reference>
<dbReference type="SUPFAM" id="SSF50156">
    <property type="entry name" value="PDZ domain-like"/>
    <property type="match status" value="1"/>
</dbReference>
<evidence type="ECO:0000256" key="2">
    <source>
        <dbReference type="SAM" id="MobiDB-lite"/>
    </source>
</evidence>
<proteinExistence type="predicted"/>
<organism evidence="3 4">
    <name type="scientific">Nesidiocoris tenuis</name>
    <dbReference type="NCBI Taxonomy" id="355587"/>
    <lineage>
        <taxon>Eukaryota</taxon>
        <taxon>Metazoa</taxon>
        <taxon>Ecdysozoa</taxon>
        <taxon>Arthropoda</taxon>
        <taxon>Hexapoda</taxon>
        <taxon>Insecta</taxon>
        <taxon>Pterygota</taxon>
        <taxon>Neoptera</taxon>
        <taxon>Paraneoptera</taxon>
        <taxon>Hemiptera</taxon>
        <taxon>Heteroptera</taxon>
        <taxon>Panheteroptera</taxon>
        <taxon>Cimicomorpha</taxon>
        <taxon>Miridae</taxon>
        <taxon>Dicyphina</taxon>
        <taxon>Nesidiocoris</taxon>
    </lineage>
</organism>
<gene>
    <name evidence="3" type="ORF">NTJ_08018</name>
</gene>
<accession>A0ABN7AUK8</accession>
<name>A0ABN7AUK8_9HEMI</name>